<comment type="caution">
    <text evidence="3">The sequence shown here is derived from an EMBL/GenBank/DDBJ whole genome shotgun (WGS) entry which is preliminary data.</text>
</comment>
<reference evidence="3" key="2">
    <citation type="journal article" date="2022" name="Microbiol. Resour. Announc.">
        <title>Metagenome Sequencing to Explore Phylogenomics of Terrestrial Cyanobacteria.</title>
        <authorList>
            <person name="Ward R.D."/>
            <person name="Stajich J.E."/>
            <person name="Johansen J.R."/>
            <person name="Huntemann M."/>
            <person name="Clum A."/>
            <person name="Foster B."/>
            <person name="Foster B."/>
            <person name="Roux S."/>
            <person name="Palaniappan K."/>
            <person name="Varghese N."/>
            <person name="Mukherjee S."/>
            <person name="Reddy T.B.K."/>
            <person name="Daum C."/>
            <person name="Copeland A."/>
            <person name="Chen I.A."/>
            <person name="Ivanova N.N."/>
            <person name="Kyrpides N.C."/>
            <person name="Shapiro N."/>
            <person name="Eloe-Fadrosh E.A."/>
            <person name="Pietrasiak N."/>
        </authorList>
    </citation>
    <scope>NUCLEOTIDE SEQUENCE</scope>
    <source>
        <strain evidence="3">UHER 2000/2452</strain>
    </source>
</reference>
<reference evidence="3" key="1">
    <citation type="submission" date="2021-05" db="EMBL/GenBank/DDBJ databases">
        <authorList>
            <person name="Pietrasiak N."/>
            <person name="Ward R."/>
            <person name="Stajich J.E."/>
            <person name="Kurbessoian T."/>
        </authorList>
    </citation>
    <scope>NUCLEOTIDE SEQUENCE</scope>
    <source>
        <strain evidence="3">UHER 2000/2452</strain>
    </source>
</reference>
<sequence length="617" mass="67120">MSLSWLLIPVGVLGGAAIAASCAGLVVISEREVGIIVKKVSFAGKQLPPGRLVALNGEAGYQADTLAPGWHWGYWPWQYSVRKEAVVAVPQGEIALIVANDGDSIPLERILGKVVECDNFQNAREFLTNSGEKGRQIGFLTAGTYRINTALFKVITAANASSHDMQPEDLAVYSLQSDKVGVVTTLAGAPIDSGEIAGHLIANHDNFQSGQKFIEQGGQRGLQQQILLSGSWNLNPWFVRVEQVPMTEIPIGYVGVVVSFVGDSEDDVSGAAFTHGNLVKVGNKGVWVEPLYPGKHPINTRVMKVELVPTINIVLNWSSRTERHKYDANLEALRVRSNDGFAFDLEVSQIIHVGALDAPKVISRVGSMQNLVDNVLEPSVGNYFRNSAQDYTVLDFLNARSERQTEAADYIKTALRSYDVQAIDTLIGDIQPPAELMQTQIDRKMAEEQRKTFEVQQMAQAQRQMLVRETSLADIQQELVKSEQSVTIAELKSNAQIKHATGEAESIRLKALGEASAIRETGNAKAETYRAGVEALGEHNYTAMQVMQIIGDRQVRLIPDVMVGGANGSGGGLVDGLLSLILWNQTGHQPFDPKQPRVPLVDAQPQPVNGAGDPDRH</sequence>
<evidence type="ECO:0000256" key="1">
    <source>
        <dbReference type="SAM" id="MobiDB-lite"/>
    </source>
</evidence>
<protein>
    <submittedName>
        <fullName evidence="3">Flotillin family protein</fullName>
    </submittedName>
</protein>
<dbReference type="EMBL" id="JAHHHD010000035">
    <property type="protein sequence ID" value="MBW4661388.1"/>
    <property type="molecule type" value="Genomic_DNA"/>
</dbReference>
<dbReference type="Proteomes" id="UP000757435">
    <property type="component" value="Unassembled WGS sequence"/>
</dbReference>
<feature type="domain" description="Band 7" evidence="2">
    <location>
        <begin position="248"/>
        <end position="463"/>
    </location>
</feature>
<organism evidence="3 4">
    <name type="scientific">Drouetiella hepatica Uher 2000/2452</name>
    <dbReference type="NCBI Taxonomy" id="904376"/>
    <lineage>
        <taxon>Bacteria</taxon>
        <taxon>Bacillati</taxon>
        <taxon>Cyanobacteriota</taxon>
        <taxon>Cyanophyceae</taxon>
        <taxon>Oculatellales</taxon>
        <taxon>Oculatellaceae</taxon>
        <taxon>Drouetiella</taxon>
    </lineage>
</organism>
<evidence type="ECO:0000313" key="3">
    <source>
        <dbReference type="EMBL" id="MBW4661388.1"/>
    </source>
</evidence>
<evidence type="ECO:0000259" key="2">
    <source>
        <dbReference type="Pfam" id="PF01145"/>
    </source>
</evidence>
<dbReference type="InterPro" id="IPR001107">
    <property type="entry name" value="Band_7"/>
</dbReference>
<name>A0A951URB2_9CYAN</name>
<feature type="region of interest" description="Disordered" evidence="1">
    <location>
        <begin position="590"/>
        <end position="617"/>
    </location>
</feature>
<dbReference type="Pfam" id="PF01145">
    <property type="entry name" value="Band_7"/>
    <property type="match status" value="1"/>
</dbReference>
<proteinExistence type="predicted"/>
<gene>
    <name evidence="3" type="ORF">KME15_22160</name>
</gene>
<evidence type="ECO:0000313" key="4">
    <source>
        <dbReference type="Proteomes" id="UP000757435"/>
    </source>
</evidence>
<accession>A0A951URB2</accession>
<dbReference type="AlphaFoldDB" id="A0A951URB2"/>